<dbReference type="Pfam" id="PF17820">
    <property type="entry name" value="PDZ_6"/>
    <property type="match status" value="1"/>
</dbReference>
<feature type="compositionally biased region" description="Basic and acidic residues" evidence="1">
    <location>
        <begin position="192"/>
        <end position="203"/>
    </location>
</feature>
<organism evidence="3 4">
    <name type="scientific">Achlya hypogyna</name>
    <name type="common">Oomycete</name>
    <name type="synonym">Protoachlya hypogyna</name>
    <dbReference type="NCBI Taxonomy" id="1202772"/>
    <lineage>
        <taxon>Eukaryota</taxon>
        <taxon>Sar</taxon>
        <taxon>Stramenopiles</taxon>
        <taxon>Oomycota</taxon>
        <taxon>Saprolegniomycetes</taxon>
        <taxon>Saprolegniales</taxon>
        <taxon>Achlyaceae</taxon>
        <taxon>Achlya</taxon>
    </lineage>
</organism>
<evidence type="ECO:0000313" key="4">
    <source>
        <dbReference type="Proteomes" id="UP000243579"/>
    </source>
</evidence>
<dbReference type="EMBL" id="JNBR01000010">
    <property type="protein sequence ID" value="OQS01303.1"/>
    <property type="molecule type" value="Genomic_DNA"/>
</dbReference>
<sequence length="220" mass="23828">MGHTWSSQKDDYYVGSTSPYTMNSFSTGALSHDRKTDVIYNSDDHGEESLVIGARVGLPLLDVKGKKQKQSELLKRLGLVVRTTGSRLTRSATVVITDVLRVDGGKLVPRNKTYGPLPADWATSSSVKGPAEASGALRIGDSIYSINGVKLVNKTRSQVIRLIAEATTHPLVLTFRHGEVMAQVQWDHEACLDPPEGDYKEPENEWGAAQPPKAGGSVSI</sequence>
<dbReference type="InterPro" id="IPR001478">
    <property type="entry name" value="PDZ"/>
</dbReference>
<dbReference type="AlphaFoldDB" id="A0A1V9ZTI1"/>
<name>A0A1V9ZTI1_ACHHY</name>
<keyword evidence="4" id="KW-1185">Reference proteome</keyword>
<dbReference type="SMART" id="SM00228">
    <property type="entry name" value="PDZ"/>
    <property type="match status" value="1"/>
</dbReference>
<dbReference type="InterPro" id="IPR036034">
    <property type="entry name" value="PDZ_sf"/>
</dbReference>
<feature type="domain" description="PDZ" evidence="2">
    <location>
        <begin position="62"/>
        <end position="166"/>
    </location>
</feature>
<protein>
    <recommendedName>
        <fullName evidence="2">PDZ domain-containing protein</fullName>
    </recommendedName>
</protein>
<dbReference type="OrthoDB" id="2157866at2759"/>
<dbReference type="SUPFAM" id="SSF50156">
    <property type="entry name" value="PDZ domain-like"/>
    <property type="match status" value="1"/>
</dbReference>
<feature type="region of interest" description="Disordered" evidence="1">
    <location>
        <begin position="192"/>
        <end position="220"/>
    </location>
</feature>
<comment type="caution">
    <text evidence="3">The sequence shown here is derived from an EMBL/GenBank/DDBJ whole genome shotgun (WGS) entry which is preliminary data.</text>
</comment>
<evidence type="ECO:0000256" key="1">
    <source>
        <dbReference type="SAM" id="MobiDB-lite"/>
    </source>
</evidence>
<gene>
    <name evidence="3" type="ORF">ACHHYP_01341</name>
</gene>
<dbReference type="Proteomes" id="UP000243579">
    <property type="component" value="Unassembled WGS sequence"/>
</dbReference>
<dbReference type="PROSITE" id="PS50106">
    <property type="entry name" value="PDZ"/>
    <property type="match status" value="1"/>
</dbReference>
<reference evidence="3 4" key="1">
    <citation type="journal article" date="2014" name="Genome Biol. Evol.">
        <title>The secreted proteins of Achlya hypogyna and Thraustotheca clavata identify the ancestral oomycete secretome and reveal gene acquisitions by horizontal gene transfer.</title>
        <authorList>
            <person name="Misner I."/>
            <person name="Blouin N."/>
            <person name="Leonard G."/>
            <person name="Richards T.A."/>
            <person name="Lane C.E."/>
        </authorList>
    </citation>
    <scope>NUCLEOTIDE SEQUENCE [LARGE SCALE GENOMIC DNA]</scope>
    <source>
        <strain evidence="3 4">ATCC 48635</strain>
    </source>
</reference>
<accession>A0A1V9ZTI1</accession>
<dbReference type="InterPro" id="IPR041489">
    <property type="entry name" value="PDZ_6"/>
</dbReference>
<evidence type="ECO:0000259" key="2">
    <source>
        <dbReference type="PROSITE" id="PS50106"/>
    </source>
</evidence>
<dbReference type="CDD" id="cd00136">
    <property type="entry name" value="PDZ_canonical"/>
    <property type="match status" value="1"/>
</dbReference>
<dbReference type="Gene3D" id="2.30.42.10">
    <property type="match status" value="1"/>
</dbReference>
<evidence type="ECO:0000313" key="3">
    <source>
        <dbReference type="EMBL" id="OQS01303.1"/>
    </source>
</evidence>
<proteinExistence type="predicted"/>